<comment type="caution">
    <text evidence="4">The sequence shown here is derived from an EMBL/GenBank/DDBJ whole genome shotgun (WGS) entry which is preliminary data.</text>
</comment>
<dbReference type="PANTHER" id="PTHR48079:SF6">
    <property type="entry name" value="NAD(P)-BINDING DOMAIN-CONTAINING PROTEIN-RELATED"/>
    <property type="match status" value="1"/>
</dbReference>
<keyword evidence="5" id="KW-1185">Reference proteome</keyword>
<evidence type="ECO:0000313" key="5">
    <source>
        <dbReference type="Proteomes" id="UP000608522"/>
    </source>
</evidence>
<dbReference type="InterPro" id="IPR036291">
    <property type="entry name" value="NAD(P)-bd_dom_sf"/>
</dbReference>
<organism evidence="4 5">
    <name type="scientific">Streptomyces spororaveus</name>
    <dbReference type="NCBI Taxonomy" id="284039"/>
    <lineage>
        <taxon>Bacteria</taxon>
        <taxon>Bacillati</taxon>
        <taxon>Actinomycetota</taxon>
        <taxon>Actinomycetes</taxon>
        <taxon>Kitasatosporales</taxon>
        <taxon>Streptomycetaceae</taxon>
        <taxon>Streptomyces</taxon>
    </lineage>
</organism>
<dbReference type="InterPro" id="IPR001509">
    <property type="entry name" value="Epimerase_deHydtase"/>
</dbReference>
<evidence type="ECO:0000259" key="3">
    <source>
        <dbReference type="Pfam" id="PF14206"/>
    </source>
</evidence>
<feature type="domain" description="Cysteine-rich CPCC" evidence="3">
    <location>
        <begin position="336"/>
        <end position="408"/>
    </location>
</feature>
<gene>
    <name evidence="4" type="ORF">Sspor_76840</name>
</gene>
<dbReference type="RefSeq" id="WP_202203125.1">
    <property type="nucleotide sequence ID" value="NZ_BAAATO010000017.1"/>
</dbReference>
<feature type="domain" description="NAD-dependent epimerase/dehydratase" evidence="2">
    <location>
        <begin position="4"/>
        <end position="68"/>
    </location>
</feature>
<feature type="compositionally biased region" description="Pro residues" evidence="1">
    <location>
        <begin position="405"/>
        <end position="420"/>
    </location>
</feature>
<dbReference type="Pfam" id="PF01370">
    <property type="entry name" value="Epimerase"/>
    <property type="match status" value="1"/>
</dbReference>
<dbReference type="Proteomes" id="UP000608522">
    <property type="component" value="Unassembled WGS sequence"/>
</dbReference>
<evidence type="ECO:0000313" key="4">
    <source>
        <dbReference type="EMBL" id="GHI82123.1"/>
    </source>
</evidence>
<protein>
    <recommendedName>
        <fullName evidence="6">Nucleoside-diphosphate-sugar epimerase</fullName>
    </recommendedName>
</protein>
<name>A0ABQ3TP25_9ACTN</name>
<feature type="region of interest" description="Disordered" evidence="1">
    <location>
        <begin position="396"/>
        <end position="420"/>
    </location>
</feature>
<dbReference type="PANTHER" id="PTHR48079">
    <property type="entry name" value="PROTEIN YEEZ"/>
    <property type="match status" value="1"/>
</dbReference>
<reference evidence="5" key="1">
    <citation type="submission" date="2023-07" db="EMBL/GenBank/DDBJ databases">
        <title>Whole genome shotgun sequence of Streptomyces spororaveus NBRC 15456.</title>
        <authorList>
            <person name="Komaki H."/>
            <person name="Tamura T."/>
        </authorList>
    </citation>
    <scope>NUCLEOTIDE SEQUENCE [LARGE SCALE GENOMIC DNA]</scope>
    <source>
        <strain evidence="5">NBRC 15456</strain>
    </source>
</reference>
<dbReference type="InterPro" id="IPR051783">
    <property type="entry name" value="NAD(P)-dependent_oxidoreduct"/>
</dbReference>
<sequence>MDLLVLGGTAWLGREITRQALERGHAVTCLARGESGAVAPGARLVAADRNQESAYAELLDRDWDAVIEVSWQPAFVRGALAALAGRARHWTYVSSISAYADHGTVGADETAALLPPAGSAYVGREEYGEAKVACEEASRAAVGDRLVIARAGLIGGPGDHSGRSGYWAARFAREVDQPVLLPRSADVPTQAVDVRDLSAWLLDLAQAGTTGTFDAVGPVVPFDTWVGLSARVAGYTGPVAVADPQWLLDQGVGVFMGPESMAMWMPDPKWAGFCARSGAAAHAAGLRDRPRSDMLEDLLRWERAEGLERPRRAGLSTAREQELLTALAGAAPSGPFPCAVCGNLTVGVPGHHEICPVCGWQDDGGDYRDPDHYVGGPNHVTLRAARENYRAFGASERRRVDRVRPPFPAEVPPVDGPPAP</sequence>
<evidence type="ECO:0000256" key="1">
    <source>
        <dbReference type="SAM" id="MobiDB-lite"/>
    </source>
</evidence>
<proteinExistence type="predicted"/>
<dbReference type="Gene3D" id="3.40.50.720">
    <property type="entry name" value="NAD(P)-binding Rossmann-like Domain"/>
    <property type="match status" value="1"/>
</dbReference>
<evidence type="ECO:0000259" key="2">
    <source>
        <dbReference type="Pfam" id="PF01370"/>
    </source>
</evidence>
<dbReference type="SUPFAM" id="SSF51735">
    <property type="entry name" value="NAD(P)-binding Rossmann-fold domains"/>
    <property type="match status" value="1"/>
</dbReference>
<dbReference type="InterPro" id="IPR025983">
    <property type="entry name" value="Cys_rich_CPCC"/>
</dbReference>
<accession>A0ABQ3TP25</accession>
<dbReference type="Pfam" id="PF14206">
    <property type="entry name" value="Cys_rich_CPCC"/>
    <property type="match status" value="1"/>
</dbReference>
<dbReference type="EMBL" id="BNED01000005">
    <property type="protein sequence ID" value="GHI82123.1"/>
    <property type="molecule type" value="Genomic_DNA"/>
</dbReference>
<evidence type="ECO:0008006" key="6">
    <source>
        <dbReference type="Google" id="ProtNLM"/>
    </source>
</evidence>